<organism evidence="7 8">
    <name type="scientific">Steinernema glaseri</name>
    <dbReference type="NCBI Taxonomy" id="37863"/>
    <lineage>
        <taxon>Eukaryota</taxon>
        <taxon>Metazoa</taxon>
        <taxon>Ecdysozoa</taxon>
        <taxon>Nematoda</taxon>
        <taxon>Chromadorea</taxon>
        <taxon>Rhabditida</taxon>
        <taxon>Tylenchina</taxon>
        <taxon>Panagrolaimomorpha</taxon>
        <taxon>Strongyloidoidea</taxon>
        <taxon>Steinernematidae</taxon>
        <taxon>Steinernema</taxon>
    </lineage>
</organism>
<feature type="transmembrane region" description="Helical" evidence="5">
    <location>
        <begin position="266"/>
        <end position="290"/>
    </location>
</feature>
<keyword evidence="2 5" id="KW-0812">Transmembrane</keyword>
<evidence type="ECO:0000313" key="7">
    <source>
        <dbReference type="Proteomes" id="UP000095287"/>
    </source>
</evidence>
<accession>A0A1I8ASQ1</accession>
<keyword evidence="4 5" id="KW-0472">Membrane</keyword>
<dbReference type="Pfam" id="PF10316">
    <property type="entry name" value="7TM_GPCR_Srbc"/>
    <property type="match status" value="1"/>
</dbReference>
<dbReference type="WBParaSite" id="L893_g8493.t1">
    <property type="protein sequence ID" value="L893_g8493.t1"/>
    <property type="gene ID" value="L893_g8493"/>
</dbReference>
<evidence type="ECO:0000256" key="2">
    <source>
        <dbReference type="ARBA" id="ARBA00022692"/>
    </source>
</evidence>
<dbReference type="PROSITE" id="PS50262">
    <property type="entry name" value="G_PROTEIN_RECEP_F1_2"/>
    <property type="match status" value="1"/>
</dbReference>
<dbReference type="GO" id="GO:0016020">
    <property type="term" value="C:membrane"/>
    <property type="evidence" value="ECO:0007669"/>
    <property type="project" value="UniProtKB-SubCell"/>
</dbReference>
<proteinExistence type="predicted"/>
<dbReference type="SUPFAM" id="SSF81321">
    <property type="entry name" value="Family A G protein-coupled receptor-like"/>
    <property type="match status" value="1"/>
</dbReference>
<comment type="subcellular location">
    <subcellularLocation>
        <location evidence="1">Membrane</location>
    </subcellularLocation>
</comment>
<dbReference type="InterPro" id="IPR047130">
    <property type="entry name" value="7TM_GPCR_Srsx_nematod"/>
</dbReference>
<evidence type="ECO:0000313" key="8">
    <source>
        <dbReference type="WBParaSite" id="L893_g8493.t1"/>
    </source>
</evidence>
<evidence type="ECO:0000256" key="3">
    <source>
        <dbReference type="ARBA" id="ARBA00022989"/>
    </source>
</evidence>
<dbReference type="InterPro" id="IPR017452">
    <property type="entry name" value="GPCR_Rhodpsn_7TM"/>
</dbReference>
<dbReference type="AlphaFoldDB" id="A0A1I8ASQ1"/>
<feature type="transmembrane region" description="Helical" evidence="5">
    <location>
        <begin position="171"/>
        <end position="192"/>
    </location>
</feature>
<reference evidence="8" key="1">
    <citation type="submission" date="2016-11" db="UniProtKB">
        <authorList>
            <consortium name="WormBaseParasite"/>
        </authorList>
    </citation>
    <scope>IDENTIFICATION</scope>
</reference>
<feature type="domain" description="G-protein coupled receptors family 1 profile" evidence="6">
    <location>
        <begin position="21"/>
        <end position="288"/>
    </location>
</feature>
<keyword evidence="3 5" id="KW-1133">Transmembrane helix</keyword>
<feature type="transmembrane region" description="Helical" evidence="5">
    <location>
        <begin position="12"/>
        <end position="31"/>
    </location>
</feature>
<dbReference type="PANTHER" id="PTHR23360">
    <property type="entry name" value="G-PROTEIN COUPLED RECEPTORS FAMILY 1 PROFILE DOMAIN-CONTAINING PROTEIN-RELATED"/>
    <property type="match status" value="1"/>
</dbReference>
<keyword evidence="7" id="KW-1185">Reference proteome</keyword>
<sequence>MSTNPTEQTVVSAIAIGVAVINVPVIVLIFVSPSLKKCKELVLIGGVCGVDAVQNLFNAVLTLDRFISFPNGTDLMVPALACFFKYYVFIIFYTQIMVGIMTFLVSLERCIVVFFPIWYTVSYTRTTALLMMLGSLIFCFILHIVCYLLLVSAPPTNVSILCYASSVYPPLASNLLTSLRISISAIGIGLYVPITLRICQLKVAEYKRVFVSSKSSFSSTANAKKEAEAQRKKNIRFSVTIGMTCLSDLILLFIPDIIINYDLFGLHAYHLFFARAGLIKTVLNLFIYTLRHNELRKEVMTRLRLCH</sequence>
<feature type="transmembrane region" description="Helical" evidence="5">
    <location>
        <begin position="128"/>
        <end position="151"/>
    </location>
</feature>
<evidence type="ECO:0000256" key="5">
    <source>
        <dbReference type="SAM" id="Phobius"/>
    </source>
</evidence>
<evidence type="ECO:0000256" key="4">
    <source>
        <dbReference type="ARBA" id="ARBA00023136"/>
    </source>
</evidence>
<feature type="transmembrane region" description="Helical" evidence="5">
    <location>
        <begin position="234"/>
        <end position="254"/>
    </location>
</feature>
<protein>
    <submittedName>
        <fullName evidence="8">G_PROTEIN_RECEP_F1_2 domain-containing protein</fullName>
    </submittedName>
</protein>
<name>A0A1I8ASQ1_9BILA</name>
<evidence type="ECO:0000259" key="6">
    <source>
        <dbReference type="PROSITE" id="PS50262"/>
    </source>
</evidence>
<dbReference type="InterPro" id="IPR019420">
    <property type="entry name" value="7TM_GPCR_serpentine_rcpt_Srbc"/>
</dbReference>
<evidence type="ECO:0000256" key="1">
    <source>
        <dbReference type="ARBA" id="ARBA00004370"/>
    </source>
</evidence>
<dbReference type="Gene3D" id="1.20.1070.10">
    <property type="entry name" value="Rhodopsin 7-helix transmembrane proteins"/>
    <property type="match status" value="1"/>
</dbReference>
<dbReference type="PANTHER" id="PTHR23360:SF26">
    <property type="entry name" value="G-PROTEIN COUPLED RECEPTORS FAMILY 1 PROFILE DOMAIN-CONTAINING PROTEIN"/>
    <property type="match status" value="1"/>
</dbReference>
<dbReference type="Proteomes" id="UP000095287">
    <property type="component" value="Unplaced"/>
</dbReference>